<organism evidence="4 5">
    <name type="scientific">Equus asinus</name>
    <name type="common">Donkey</name>
    <name type="synonym">Equus africanus asinus</name>
    <dbReference type="NCBI Taxonomy" id="9793"/>
    <lineage>
        <taxon>Eukaryota</taxon>
        <taxon>Metazoa</taxon>
        <taxon>Chordata</taxon>
        <taxon>Craniata</taxon>
        <taxon>Vertebrata</taxon>
        <taxon>Euteleostomi</taxon>
        <taxon>Mammalia</taxon>
        <taxon>Eutheria</taxon>
        <taxon>Laurasiatheria</taxon>
        <taxon>Perissodactyla</taxon>
        <taxon>Equidae</taxon>
        <taxon>Equus</taxon>
    </lineage>
</organism>
<dbReference type="AlphaFoldDB" id="A0A8C4LUR8"/>
<dbReference type="RefSeq" id="XP_044601455.1">
    <property type="nucleotide sequence ID" value="XM_044745520.2"/>
</dbReference>
<evidence type="ECO:0000313" key="5">
    <source>
        <dbReference type="Proteomes" id="UP000694387"/>
    </source>
</evidence>
<feature type="domain" description="Schlafen GTPase-like" evidence="3">
    <location>
        <begin position="397"/>
        <end position="539"/>
    </location>
</feature>
<dbReference type="PANTHER" id="PTHR12155">
    <property type="entry name" value="SCHLAFEN"/>
    <property type="match status" value="1"/>
</dbReference>
<dbReference type="KEGG" id="eai:106844548"/>
<dbReference type="InterPro" id="IPR048729">
    <property type="entry name" value="SLFN_GTPase-like"/>
</dbReference>
<evidence type="ECO:0000259" key="2">
    <source>
        <dbReference type="Pfam" id="PF17057"/>
    </source>
</evidence>
<feature type="domain" description="Schlafen AlbA-2" evidence="1">
    <location>
        <begin position="200"/>
        <end position="314"/>
    </location>
</feature>
<evidence type="ECO:0000259" key="3">
    <source>
        <dbReference type="Pfam" id="PF21026"/>
    </source>
</evidence>
<dbReference type="InterPro" id="IPR007421">
    <property type="entry name" value="Schlafen_AlbA_2_dom"/>
</dbReference>
<proteinExistence type="predicted"/>
<keyword evidence="5" id="KW-1185">Reference proteome</keyword>
<sequence>MDICIDLQTNYAELVLDVGRVTLGEKNRNKMKDRQLRKKQNDKISRAVCAELNSGGGVIKAEIENENYSFKTDGIGLDLENSFGNLLPCVRKYLDFMQQDNYFLIFVKSWSSEIPGLKIVTLSSNLYKRDITSAKVMDPIAALEFLKDRKERGEVLSPKPLSPPKRLCFGVQEESNIEAAAADFFNRMELRYKEKLTFTESTHVEMKQFSTEKWFQRIKEILPQYVSAFANTDGGYLFIGVSEDKQVIGLRAESSDLDKWKGEIETSIRKLPVYHFCGRNREIKYSHKFLGVYDEGHLCGYVCALKIQRFCCAVFAKEPDSWHVEDNRVRQMTVNEWIRFMVDAEPSEEGPHFSSLFEEMGLQRSRLSPIPRSQPVDNCKHLESWEQRCHLPVPSEKTTYVPEALYMKLFLQHEGLAQVVHKAVGSVHQGTLIFSRSWSLDLGLQENENVICDALLISKDCPPVLYTFLRVLDEGLKSYSIQTALTLKQKLAKIGGYTGKVCILTKTLSLSEESSTSTEGSAGLHHGSSLPALYPTPYNCITSETMKDLKKALFVVLKRQRSSSEQFASEVSQHLLQ</sequence>
<protein>
    <submittedName>
        <fullName evidence="4">Schlafen family member 12</fullName>
    </submittedName>
</protein>
<dbReference type="Pfam" id="PF17057">
    <property type="entry name" value="B3R"/>
    <property type="match status" value="1"/>
</dbReference>
<name>A0A8C4LUR8_EQUAS</name>
<gene>
    <name evidence="4" type="primary">SLFN12</name>
</gene>
<dbReference type="InterPro" id="IPR038461">
    <property type="entry name" value="Schlafen_AlbA_2_dom_sf"/>
</dbReference>
<evidence type="ECO:0000313" key="4">
    <source>
        <dbReference type="Ensembl" id="ENSEASP00005016136.2"/>
    </source>
</evidence>
<dbReference type="FunFam" id="3.30.950.30:FF:000001">
    <property type="entry name" value="Schlafen family member 14"/>
    <property type="match status" value="1"/>
</dbReference>
<dbReference type="GeneTree" id="ENSGT00410000025651"/>
<dbReference type="Ensembl" id="ENSEAST00005017536.2">
    <property type="protein sequence ID" value="ENSEASP00005016136.2"/>
    <property type="gene ID" value="ENSEASG00005011206.2"/>
</dbReference>
<dbReference type="GeneID" id="106844548"/>
<dbReference type="Pfam" id="PF04326">
    <property type="entry name" value="SLFN_AlbA_2"/>
    <property type="match status" value="1"/>
</dbReference>
<dbReference type="PANTHER" id="PTHR12155:SF2">
    <property type="entry name" value="RIBONUCLEASE SLFN12"/>
    <property type="match status" value="1"/>
</dbReference>
<reference evidence="4 5" key="1">
    <citation type="journal article" date="2020" name="Nat. Commun.">
        <title>Donkey genomes provide new insights into domestication and selection for coat color.</title>
        <authorList>
            <person name="Wang"/>
            <person name="C."/>
            <person name="Li"/>
            <person name="H."/>
            <person name="Guo"/>
            <person name="Y."/>
            <person name="Huang"/>
            <person name="J."/>
            <person name="Sun"/>
            <person name="Y."/>
            <person name="Min"/>
            <person name="J."/>
            <person name="Wang"/>
            <person name="J."/>
            <person name="Fang"/>
            <person name="X."/>
            <person name="Zhao"/>
            <person name="Z."/>
            <person name="Wang"/>
            <person name="S."/>
            <person name="Zhang"/>
            <person name="Y."/>
            <person name="Liu"/>
            <person name="Q."/>
            <person name="Jiang"/>
            <person name="Q."/>
            <person name="Wang"/>
            <person name="X."/>
            <person name="Guo"/>
            <person name="Y."/>
            <person name="Yang"/>
            <person name="C."/>
            <person name="Wang"/>
            <person name="Y."/>
            <person name="Tian"/>
            <person name="F."/>
            <person name="Zhuang"/>
            <person name="G."/>
            <person name="Fan"/>
            <person name="Y."/>
            <person name="Gao"/>
            <person name="Q."/>
            <person name="Li"/>
            <person name="Y."/>
            <person name="Ju"/>
            <person name="Z."/>
            <person name="Li"/>
            <person name="J."/>
            <person name="Li"/>
            <person name="R."/>
            <person name="Hou"/>
            <person name="M."/>
            <person name="Yang"/>
            <person name="G."/>
            <person name="Liu"/>
            <person name="G."/>
            <person name="Liu"/>
            <person name="W."/>
            <person name="Guo"/>
            <person name="J."/>
            <person name="Pan"/>
            <person name="S."/>
            <person name="Fan"/>
            <person name="G."/>
            <person name="Zhang"/>
            <person name="W."/>
            <person name="Zhang"/>
            <person name="R."/>
            <person name="Yu"/>
            <person name="J."/>
            <person name="Zhang"/>
            <person name="X."/>
            <person name="Yin"/>
            <person name="Q."/>
            <person name="Ji"/>
            <person name="C."/>
            <person name="Jin"/>
            <person name="Y."/>
            <person name="Yue"/>
            <person name="G."/>
            <person name="Liu"/>
            <person name="M."/>
            <person name="Xu"/>
            <person name="J."/>
            <person name="Liu"/>
            <person name="S."/>
            <person name="Jordana"/>
            <person name="J."/>
            <person name="Noce"/>
            <person name="A."/>
            <person name="Amills"/>
            <person name="M."/>
            <person name="Wu"/>
            <person name="D.D."/>
            <person name="Li"/>
            <person name="S."/>
            <person name="Zhou"/>
            <person name="X. and Zhong"/>
            <person name="J."/>
        </authorList>
    </citation>
    <scope>NUCLEOTIDE SEQUENCE [LARGE SCALE GENOMIC DNA]</scope>
</reference>
<dbReference type="CTD" id="55106"/>
<evidence type="ECO:0000259" key="1">
    <source>
        <dbReference type="Pfam" id="PF04326"/>
    </source>
</evidence>
<dbReference type="InterPro" id="IPR029684">
    <property type="entry name" value="Schlafen"/>
</dbReference>
<accession>A0A8C4LUR8</accession>
<dbReference type="InterPro" id="IPR031450">
    <property type="entry name" value="Poxin-SLFN/SLFN_N"/>
</dbReference>
<reference evidence="4" key="3">
    <citation type="submission" date="2025-09" db="UniProtKB">
        <authorList>
            <consortium name="Ensembl"/>
        </authorList>
    </citation>
    <scope>IDENTIFICATION</scope>
</reference>
<feature type="domain" description="Poxin-Schlafen/Schlafen-like N-terminal" evidence="2">
    <location>
        <begin position="82"/>
        <end position="198"/>
    </location>
</feature>
<dbReference type="Pfam" id="PF21026">
    <property type="entry name" value="SLFN_GTPase-like"/>
    <property type="match status" value="1"/>
</dbReference>
<reference evidence="4" key="2">
    <citation type="submission" date="2025-08" db="UniProtKB">
        <authorList>
            <consortium name="Ensembl"/>
        </authorList>
    </citation>
    <scope>IDENTIFICATION</scope>
</reference>
<dbReference type="Gene3D" id="3.30.950.30">
    <property type="entry name" value="Schlafen, AAA domain"/>
    <property type="match status" value="1"/>
</dbReference>
<dbReference type="Proteomes" id="UP000694387">
    <property type="component" value="Chromosome 13"/>
</dbReference>